<dbReference type="InterPro" id="IPR000276">
    <property type="entry name" value="GPCR_Rhodpsn"/>
</dbReference>
<dbReference type="GO" id="GO:0005886">
    <property type="term" value="C:plasma membrane"/>
    <property type="evidence" value="ECO:0007669"/>
    <property type="project" value="TreeGrafter"/>
</dbReference>
<dbReference type="PRINTS" id="PR00237">
    <property type="entry name" value="GPCRRHODOPSN"/>
</dbReference>
<dbReference type="PANTHER" id="PTHR45695">
    <property type="entry name" value="LEUCOKININ RECEPTOR-RELATED"/>
    <property type="match status" value="1"/>
</dbReference>
<dbReference type="Proteomes" id="UP001249851">
    <property type="component" value="Unassembled WGS sequence"/>
</dbReference>
<dbReference type="SUPFAM" id="SSF81321">
    <property type="entry name" value="Family A G protein-coupled receptor-like"/>
    <property type="match status" value="1"/>
</dbReference>
<evidence type="ECO:0000256" key="1">
    <source>
        <dbReference type="ARBA" id="ARBA00004141"/>
    </source>
</evidence>
<evidence type="ECO:0000256" key="3">
    <source>
        <dbReference type="ARBA" id="ARBA00022989"/>
    </source>
</evidence>
<keyword evidence="7" id="KW-0807">Transducer</keyword>
<keyword evidence="6 10" id="KW-0675">Receptor</keyword>
<name>A0AAD9V8Y5_ACRCE</name>
<feature type="transmembrane region" description="Helical" evidence="8">
    <location>
        <begin position="107"/>
        <end position="133"/>
    </location>
</feature>
<feature type="transmembrane region" description="Helical" evidence="8">
    <location>
        <begin position="203"/>
        <end position="227"/>
    </location>
</feature>
<feature type="transmembrane region" description="Helical" evidence="8">
    <location>
        <begin position="154"/>
        <end position="175"/>
    </location>
</feature>
<feature type="transmembrane region" description="Helical" evidence="8">
    <location>
        <begin position="43"/>
        <end position="64"/>
    </location>
</feature>
<gene>
    <name evidence="10" type="ORF">P5673_011049</name>
</gene>
<feature type="domain" description="G-protein coupled receptors family 1 profile" evidence="9">
    <location>
        <begin position="56"/>
        <end position="306"/>
    </location>
</feature>
<feature type="transmembrane region" description="Helical" evidence="8">
    <location>
        <begin position="248"/>
        <end position="273"/>
    </location>
</feature>
<dbReference type="InterPro" id="IPR017452">
    <property type="entry name" value="GPCR_Rhodpsn_7TM"/>
</dbReference>
<evidence type="ECO:0000256" key="2">
    <source>
        <dbReference type="ARBA" id="ARBA00022692"/>
    </source>
</evidence>
<accession>A0AAD9V8Y5</accession>
<dbReference type="PROSITE" id="PS50262">
    <property type="entry name" value="G_PROTEIN_RECEP_F1_2"/>
    <property type="match status" value="1"/>
</dbReference>
<dbReference type="Pfam" id="PF00001">
    <property type="entry name" value="7tm_1"/>
    <property type="match status" value="1"/>
</dbReference>
<evidence type="ECO:0000313" key="11">
    <source>
        <dbReference type="Proteomes" id="UP001249851"/>
    </source>
</evidence>
<proteinExistence type="predicted"/>
<reference evidence="10" key="2">
    <citation type="journal article" date="2023" name="Science">
        <title>Genomic signatures of disease resistance in endangered staghorn corals.</title>
        <authorList>
            <person name="Vollmer S.V."/>
            <person name="Selwyn J.D."/>
            <person name="Despard B.A."/>
            <person name="Roesel C.L."/>
        </authorList>
    </citation>
    <scope>NUCLEOTIDE SEQUENCE</scope>
    <source>
        <strain evidence="10">K2</strain>
    </source>
</reference>
<keyword evidence="11" id="KW-1185">Reference proteome</keyword>
<comment type="subcellular location">
    <subcellularLocation>
        <location evidence="1">Membrane</location>
        <topology evidence="1">Multi-pass membrane protein</topology>
    </subcellularLocation>
</comment>
<evidence type="ECO:0000256" key="8">
    <source>
        <dbReference type="SAM" id="Phobius"/>
    </source>
</evidence>
<organism evidence="10 11">
    <name type="scientific">Acropora cervicornis</name>
    <name type="common">Staghorn coral</name>
    <dbReference type="NCBI Taxonomy" id="6130"/>
    <lineage>
        <taxon>Eukaryota</taxon>
        <taxon>Metazoa</taxon>
        <taxon>Cnidaria</taxon>
        <taxon>Anthozoa</taxon>
        <taxon>Hexacorallia</taxon>
        <taxon>Scleractinia</taxon>
        <taxon>Astrocoeniina</taxon>
        <taxon>Acroporidae</taxon>
        <taxon>Acropora</taxon>
    </lineage>
</organism>
<evidence type="ECO:0000259" key="9">
    <source>
        <dbReference type="PROSITE" id="PS50262"/>
    </source>
</evidence>
<evidence type="ECO:0000256" key="7">
    <source>
        <dbReference type="ARBA" id="ARBA00023224"/>
    </source>
</evidence>
<comment type="caution">
    <text evidence="10">The sequence shown here is derived from an EMBL/GenBank/DDBJ whole genome shotgun (WGS) entry which is preliminary data.</text>
</comment>
<dbReference type="Gene3D" id="1.20.1070.10">
    <property type="entry name" value="Rhodopsin 7-helix transmembrane proteins"/>
    <property type="match status" value="1"/>
</dbReference>
<feature type="transmembrane region" description="Helical" evidence="8">
    <location>
        <begin position="76"/>
        <end position="101"/>
    </location>
</feature>
<dbReference type="GO" id="GO:0004930">
    <property type="term" value="F:G protein-coupled receptor activity"/>
    <property type="evidence" value="ECO:0007669"/>
    <property type="project" value="UniProtKB-KW"/>
</dbReference>
<evidence type="ECO:0000256" key="4">
    <source>
        <dbReference type="ARBA" id="ARBA00023040"/>
    </source>
</evidence>
<evidence type="ECO:0000256" key="5">
    <source>
        <dbReference type="ARBA" id="ARBA00023136"/>
    </source>
</evidence>
<keyword evidence="3 8" id="KW-1133">Transmembrane helix</keyword>
<dbReference type="AlphaFoldDB" id="A0AAD9V8Y5"/>
<reference evidence="10" key="1">
    <citation type="journal article" date="2023" name="G3 (Bethesda)">
        <title>Whole genome assembly and annotation of the endangered Caribbean coral Acropora cervicornis.</title>
        <authorList>
            <person name="Selwyn J.D."/>
            <person name="Vollmer S.V."/>
        </authorList>
    </citation>
    <scope>NUCLEOTIDE SEQUENCE</scope>
    <source>
        <strain evidence="10">K2</strain>
    </source>
</reference>
<dbReference type="EMBL" id="JARQWQ010000020">
    <property type="protein sequence ID" value="KAK2565130.1"/>
    <property type="molecule type" value="Genomic_DNA"/>
</dbReference>
<keyword evidence="5 8" id="KW-0472">Membrane</keyword>
<evidence type="ECO:0000313" key="10">
    <source>
        <dbReference type="EMBL" id="KAK2565130.1"/>
    </source>
</evidence>
<evidence type="ECO:0000256" key="6">
    <source>
        <dbReference type="ARBA" id="ARBA00023170"/>
    </source>
</evidence>
<sequence length="345" mass="39188">MDVLSASFGNITNISSLAVPSNSNVVASDPGSSTSSFLKTVHLVSYAVLCVFGIVGNTMVFLASRRSRMTVIVSNIFIANLTIADLTVSVVNIPSVATYAYLVYWPFGVFLCKCVSFLQGITLCASVGTFVAIAVERYWHIVMYKRRKLTVRQAYKAIVIIWLLSVFIPSPIAVFSKTINWKFNGKEVDICIEQWPNEKARHLFSTMLFVVLYFIPLSLISVLYWKTGRFLRRLPVMQKATDRAQKKVTWMLVTVTLLFALCWMPYHIVFLYVDLTQVTPTPALTSLILFNQWLIFANSACNPIVFTAFNRNYRRQIKGMICKRSKCARPSYDVSNDFQNKRRIP</sequence>
<dbReference type="PANTHER" id="PTHR45695:SF9">
    <property type="entry name" value="LEUCOKININ RECEPTOR"/>
    <property type="match status" value="1"/>
</dbReference>
<keyword evidence="4" id="KW-0297">G-protein coupled receptor</keyword>
<feature type="transmembrane region" description="Helical" evidence="8">
    <location>
        <begin position="293"/>
        <end position="310"/>
    </location>
</feature>
<keyword evidence="2 8" id="KW-0812">Transmembrane</keyword>
<protein>
    <submittedName>
        <fullName evidence="10">Neuropeptide FF receptor 2</fullName>
    </submittedName>
</protein>